<evidence type="ECO:0000256" key="1">
    <source>
        <dbReference type="SAM" id="MobiDB-lite"/>
    </source>
</evidence>
<evidence type="ECO:0000313" key="2">
    <source>
        <dbReference type="EMBL" id="TFK86838.1"/>
    </source>
</evidence>
<dbReference type="InParanoid" id="A0A5C3PE12"/>
<protein>
    <submittedName>
        <fullName evidence="2">Uncharacterized protein</fullName>
    </submittedName>
</protein>
<dbReference type="EMBL" id="ML211180">
    <property type="protein sequence ID" value="TFK86838.1"/>
    <property type="molecule type" value="Genomic_DNA"/>
</dbReference>
<accession>A0A5C3PE12</accession>
<evidence type="ECO:0000313" key="3">
    <source>
        <dbReference type="Proteomes" id="UP000308197"/>
    </source>
</evidence>
<sequence>MATAPASTFKDYRRKVPSAHAQLSGASKDGSDTLIDVNRDPVRRNKLVSVSFNSS</sequence>
<dbReference type="Proteomes" id="UP000308197">
    <property type="component" value="Unassembled WGS sequence"/>
</dbReference>
<proteinExistence type="predicted"/>
<keyword evidence="3" id="KW-1185">Reference proteome</keyword>
<gene>
    <name evidence="2" type="ORF">K466DRAFT_599976</name>
</gene>
<reference evidence="2 3" key="1">
    <citation type="journal article" date="2019" name="Nat. Ecol. Evol.">
        <title>Megaphylogeny resolves global patterns of mushroom evolution.</title>
        <authorList>
            <person name="Varga T."/>
            <person name="Krizsan K."/>
            <person name="Foldi C."/>
            <person name="Dima B."/>
            <person name="Sanchez-Garcia M."/>
            <person name="Sanchez-Ramirez S."/>
            <person name="Szollosi G.J."/>
            <person name="Szarkandi J.G."/>
            <person name="Papp V."/>
            <person name="Albert L."/>
            <person name="Andreopoulos W."/>
            <person name="Angelini C."/>
            <person name="Antonin V."/>
            <person name="Barry K.W."/>
            <person name="Bougher N.L."/>
            <person name="Buchanan P."/>
            <person name="Buyck B."/>
            <person name="Bense V."/>
            <person name="Catcheside P."/>
            <person name="Chovatia M."/>
            <person name="Cooper J."/>
            <person name="Damon W."/>
            <person name="Desjardin D."/>
            <person name="Finy P."/>
            <person name="Geml J."/>
            <person name="Haridas S."/>
            <person name="Hughes K."/>
            <person name="Justo A."/>
            <person name="Karasinski D."/>
            <person name="Kautmanova I."/>
            <person name="Kiss B."/>
            <person name="Kocsube S."/>
            <person name="Kotiranta H."/>
            <person name="LaButti K.M."/>
            <person name="Lechner B.E."/>
            <person name="Liimatainen K."/>
            <person name="Lipzen A."/>
            <person name="Lukacs Z."/>
            <person name="Mihaltcheva S."/>
            <person name="Morgado L.N."/>
            <person name="Niskanen T."/>
            <person name="Noordeloos M.E."/>
            <person name="Ohm R.A."/>
            <person name="Ortiz-Santana B."/>
            <person name="Ovrebo C."/>
            <person name="Racz N."/>
            <person name="Riley R."/>
            <person name="Savchenko A."/>
            <person name="Shiryaev A."/>
            <person name="Soop K."/>
            <person name="Spirin V."/>
            <person name="Szebenyi C."/>
            <person name="Tomsovsky M."/>
            <person name="Tulloss R.E."/>
            <person name="Uehling J."/>
            <person name="Grigoriev I.V."/>
            <person name="Vagvolgyi C."/>
            <person name="Papp T."/>
            <person name="Martin F.M."/>
            <person name="Miettinen O."/>
            <person name="Hibbett D.S."/>
            <person name="Nagy L.G."/>
        </authorList>
    </citation>
    <scope>NUCLEOTIDE SEQUENCE [LARGE SCALE GENOMIC DNA]</scope>
    <source>
        <strain evidence="2 3">HHB13444</strain>
    </source>
</reference>
<feature type="region of interest" description="Disordered" evidence="1">
    <location>
        <begin position="1"/>
        <end position="39"/>
    </location>
</feature>
<name>A0A5C3PE12_9APHY</name>
<organism evidence="2 3">
    <name type="scientific">Polyporus arcularius HHB13444</name>
    <dbReference type="NCBI Taxonomy" id="1314778"/>
    <lineage>
        <taxon>Eukaryota</taxon>
        <taxon>Fungi</taxon>
        <taxon>Dikarya</taxon>
        <taxon>Basidiomycota</taxon>
        <taxon>Agaricomycotina</taxon>
        <taxon>Agaricomycetes</taxon>
        <taxon>Polyporales</taxon>
        <taxon>Polyporaceae</taxon>
        <taxon>Polyporus</taxon>
    </lineage>
</organism>
<dbReference type="AlphaFoldDB" id="A0A5C3PE12"/>